<dbReference type="AlphaFoldDB" id="A0A4R6W8M7"/>
<sequence length="82" mass="9575">MELANITKQRLLDAQNKGYTAIITTYNSNPLDPIWTFEKVKRERLKQFSEELTDTFQLCYPISEAIKTIDEYAFIGKVKLLD</sequence>
<name>A0A4R6W8M7_9SPHI</name>
<dbReference type="EMBL" id="SNYV01000019">
    <property type="protein sequence ID" value="TDQ73419.1"/>
    <property type="molecule type" value="Genomic_DNA"/>
</dbReference>
<keyword evidence="2" id="KW-1185">Reference proteome</keyword>
<dbReference type="RefSeq" id="WP_133586600.1">
    <property type="nucleotide sequence ID" value="NZ_SNYV01000019.1"/>
</dbReference>
<organism evidence="1 2">
    <name type="scientific">Sphingobacterium yanglingense</name>
    <dbReference type="NCBI Taxonomy" id="1437280"/>
    <lineage>
        <taxon>Bacteria</taxon>
        <taxon>Pseudomonadati</taxon>
        <taxon>Bacteroidota</taxon>
        <taxon>Sphingobacteriia</taxon>
        <taxon>Sphingobacteriales</taxon>
        <taxon>Sphingobacteriaceae</taxon>
        <taxon>Sphingobacterium</taxon>
    </lineage>
</organism>
<protein>
    <submittedName>
        <fullName evidence="1">Uncharacterized protein</fullName>
    </submittedName>
</protein>
<dbReference type="Proteomes" id="UP000295292">
    <property type="component" value="Unassembled WGS sequence"/>
</dbReference>
<evidence type="ECO:0000313" key="2">
    <source>
        <dbReference type="Proteomes" id="UP000295292"/>
    </source>
</evidence>
<gene>
    <name evidence="1" type="ORF">CLV99_4471</name>
</gene>
<accession>A0A4R6W8M7</accession>
<evidence type="ECO:0000313" key="1">
    <source>
        <dbReference type="EMBL" id="TDQ73419.1"/>
    </source>
</evidence>
<dbReference type="OrthoDB" id="710663at2"/>
<comment type="caution">
    <text evidence="1">The sequence shown here is derived from an EMBL/GenBank/DDBJ whole genome shotgun (WGS) entry which is preliminary data.</text>
</comment>
<reference evidence="1 2" key="1">
    <citation type="submission" date="2019-03" db="EMBL/GenBank/DDBJ databases">
        <title>Genomic Encyclopedia of Archaeal and Bacterial Type Strains, Phase II (KMG-II): from individual species to whole genera.</title>
        <authorList>
            <person name="Goeker M."/>
        </authorList>
    </citation>
    <scope>NUCLEOTIDE SEQUENCE [LARGE SCALE GENOMIC DNA]</scope>
    <source>
        <strain evidence="1 2">DSM 28353</strain>
    </source>
</reference>
<proteinExistence type="predicted"/>